<evidence type="ECO:0000313" key="2">
    <source>
        <dbReference type="EMBL" id="TRO81896.1"/>
    </source>
</evidence>
<feature type="domain" description="Dinitrogenase iron-molybdenum cofactor biosynthesis" evidence="1">
    <location>
        <begin position="14"/>
        <end position="103"/>
    </location>
</feature>
<organism evidence="2 3">
    <name type="scientific">Trichloromonas acetexigens</name>
    <dbReference type="NCBI Taxonomy" id="38815"/>
    <lineage>
        <taxon>Bacteria</taxon>
        <taxon>Pseudomonadati</taxon>
        <taxon>Thermodesulfobacteriota</taxon>
        <taxon>Desulfuromonadia</taxon>
        <taxon>Desulfuromonadales</taxon>
        <taxon>Trichloromonadaceae</taxon>
        <taxon>Trichloromonas</taxon>
    </lineage>
</organism>
<dbReference type="Pfam" id="PF02579">
    <property type="entry name" value="Nitro_FeMo-Co"/>
    <property type="match status" value="1"/>
</dbReference>
<name>A0A550JFB4_9BACT</name>
<dbReference type="AlphaFoldDB" id="A0A550JFB4"/>
<dbReference type="Proteomes" id="UP000317155">
    <property type="component" value="Unassembled WGS sequence"/>
</dbReference>
<dbReference type="PANTHER" id="PTHR42983">
    <property type="entry name" value="DINITROGENASE IRON-MOLYBDENUM COFACTOR PROTEIN-RELATED"/>
    <property type="match status" value="1"/>
</dbReference>
<dbReference type="RefSeq" id="WP_092057723.1">
    <property type="nucleotide sequence ID" value="NZ_FOJJ01000037.1"/>
</dbReference>
<dbReference type="InterPro" id="IPR003731">
    <property type="entry name" value="Di-Nase_FeMo-co_biosynth"/>
</dbReference>
<dbReference type="InterPro" id="IPR036105">
    <property type="entry name" value="DiNase_FeMo-co_biosyn_sf"/>
</dbReference>
<dbReference type="PANTHER" id="PTHR42983:SF1">
    <property type="entry name" value="IRON-MOLYBDENUM PROTEIN"/>
    <property type="match status" value="1"/>
</dbReference>
<dbReference type="SUPFAM" id="SSF53146">
    <property type="entry name" value="Nitrogenase accessory factor-like"/>
    <property type="match status" value="1"/>
</dbReference>
<evidence type="ECO:0000313" key="3">
    <source>
        <dbReference type="Proteomes" id="UP000317155"/>
    </source>
</evidence>
<accession>A0A550JFB4</accession>
<proteinExistence type="predicted"/>
<evidence type="ECO:0000259" key="1">
    <source>
        <dbReference type="Pfam" id="PF02579"/>
    </source>
</evidence>
<dbReference type="Gene3D" id="3.30.420.130">
    <property type="entry name" value="Dinitrogenase iron-molybdenum cofactor biosynthesis domain"/>
    <property type="match status" value="1"/>
</dbReference>
<dbReference type="InterPro" id="IPR033913">
    <property type="entry name" value="MTH1175_dom"/>
</dbReference>
<keyword evidence="3" id="KW-1185">Reference proteome</keyword>
<comment type="caution">
    <text evidence="2">The sequence shown here is derived from an EMBL/GenBank/DDBJ whole genome shotgun (WGS) entry which is preliminary data.</text>
</comment>
<protein>
    <submittedName>
        <fullName evidence="2">Dinitrogenase iron-molybdenum cofactor biosynthesis protein</fullName>
    </submittedName>
</protein>
<gene>
    <name evidence="2" type="ORF">FL622_08850</name>
</gene>
<reference evidence="2 3" key="1">
    <citation type="submission" date="2019-07" db="EMBL/GenBank/DDBJ databases">
        <title>Insights of Desulfuromonas acetexigens electromicrobiology.</title>
        <authorList>
            <person name="Katuri K."/>
            <person name="Sapireddy V."/>
            <person name="Shaw D.R."/>
            <person name="Saikaly P."/>
        </authorList>
    </citation>
    <scope>NUCLEOTIDE SEQUENCE [LARGE SCALE GENOMIC DNA]</scope>
    <source>
        <strain evidence="2 3">2873</strain>
    </source>
</reference>
<sequence>MKIVVTTSGNDLQAPLDPRFGRAVGYLLYDTESAAFELIDNAKAQETSHGAGILAAERVARTGAKALITGHCGPKAFRVLQAAGVKVYNCEAATVAEALEQYRAGKLVEAEGADVSGHWA</sequence>
<dbReference type="CDD" id="cd00851">
    <property type="entry name" value="MTH1175"/>
    <property type="match status" value="1"/>
</dbReference>
<dbReference type="EMBL" id="VJVV01000005">
    <property type="protein sequence ID" value="TRO81896.1"/>
    <property type="molecule type" value="Genomic_DNA"/>
</dbReference>
<dbReference type="OrthoDB" id="9807451at2"/>